<dbReference type="Gene3D" id="3.30.390.30">
    <property type="match status" value="1"/>
</dbReference>
<evidence type="ECO:0000313" key="7">
    <source>
        <dbReference type="EMBL" id="KPH79825.1"/>
    </source>
</evidence>
<dbReference type="PANTHER" id="PTHR43557:SF2">
    <property type="entry name" value="RIESKE DOMAIN-CONTAINING PROTEIN-RELATED"/>
    <property type="match status" value="1"/>
</dbReference>
<dbReference type="InterPro" id="IPR028202">
    <property type="entry name" value="Reductase_C"/>
</dbReference>
<dbReference type="SUPFAM" id="SSF55424">
    <property type="entry name" value="FAD/NAD-linked reductases, dimerisation (C-terminal) domain"/>
    <property type="match status" value="1"/>
</dbReference>
<proteinExistence type="predicted"/>
<keyword evidence="2" id="KW-0285">Flavoprotein</keyword>
<dbReference type="Proteomes" id="UP000037822">
    <property type="component" value="Unassembled WGS sequence"/>
</dbReference>
<dbReference type="Gene3D" id="3.50.50.60">
    <property type="entry name" value="FAD/NAD(P)-binding domain"/>
    <property type="match status" value="2"/>
</dbReference>
<dbReference type="InterPro" id="IPR023753">
    <property type="entry name" value="FAD/NAD-binding_dom"/>
</dbReference>
<dbReference type="AlphaFoldDB" id="A0A0N1F3S1"/>
<dbReference type="SUPFAM" id="SSF51905">
    <property type="entry name" value="FAD/NAD(P)-binding domain"/>
    <property type="match status" value="1"/>
</dbReference>
<dbReference type="RefSeq" id="WP_054210494.1">
    <property type="nucleotide sequence ID" value="NZ_LGSZ01000048.1"/>
</dbReference>
<keyword evidence="3" id="KW-0274">FAD</keyword>
<gene>
    <name evidence="7" type="ORF">AE618_17355</name>
</gene>
<evidence type="ECO:0000256" key="3">
    <source>
        <dbReference type="ARBA" id="ARBA00022827"/>
    </source>
</evidence>
<dbReference type="OrthoDB" id="7809559at2"/>
<keyword evidence="8" id="KW-1185">Reference proteome</keyword>
<evidence type="ECO:0000259" key="6">
    <source>
        <dbReference type="Pfam" id="PF14759"/>
    </source>
</evidence>
<evidence type="ECO:0008006" key="9">
    <source>
        <dbReference type="Google" id="ProtNLM"/>
    </source>
</evidence>
<name>A0A0N1F3S1_9HYPH</name>
<dbReference type="PRINTS" id="PR00368">
    <property type="entry name" value="FADPNR"/>
</dbReference>
<evidence type="ECO:0000256" key="1">
    <source>
        <dbReference type="ARBA" id="ARBA00001974"/>
    </source>
</evidence>
<dbReference type="PANTHER" id="PTHR43557">
    <property type="entry name" value="APOPTOSIS-INDUCING FACTOR 1"/>
    <property type="match status" value="1"/>
</dbReference>
<comment type="cofactor">
    <cofactor evidence="1">
        <name>FAD</name>
        <dbReference type="ChEBI" id="CHEBI:57692"/>
    </cofactor>
</comment>
<evidence type="ECO:0000313" key="8">
    <source>
        <dbReference type="Proteomes" id="UP000037822"/>
    </source>
</evidence>
<evidence type="ECO:0000256" key="2">
    <source>
        <dbReference type="ARBA" id="ARBA00022630"/>
    </source>
</evidence>
<sequence length="420" mass="43922">MPATPANPSPATRSDSDFDLVVIGASYAGVGVVAAAREAGFAGRIALIGDEADLPYQRPPLSKGFLLGKAGLASLPLKAESFYAEAQVAFMAGRRAVALDRQTRRVLLDDGSAIGFRTLALTTGARAAALRCAGAELDGVLSLRSLDDARALSERLPPPPAIVIIGGGFIGLEVASAAVTLGKRVSVVEAGPRLIGHAVAPEISAFVQHVHEERGVTVKLATKVERIEGEAGRVAAVICADGSRLPCDLVLAAVGAVPNTELAIEAGLTVEDGIVVDEFCRSSDPDIFAAGDCTSHPNAFARRRMRLSSVQNAHDQGRVAGNAIAGKLEPYEAVPWFWSDQYDVKLQMVGIGVPGGLAVLRGSMEEGRFSLFRYDGDRLAAIESINRPADHMMGRRLIAAGISPTPEQAGDAGFDLRALT</sequence>
<dbReference type="Pfam" id="PF14759">
    <property type="entry name" value="Reductase_C"/>
    <property type="match status" value="1"/>
</dbReference>
<dbReference type="EMBL" id="LGSZ01000048">
    <property type="protein sequence ID" value="KPH79825.1"/>
    <property type="molecule type" value="Genomic_DNA"/>
</dbReference>
<evidence type="ECO:0000259" key="5">
    <source>
        <dbReference type="Pfam" id="PF07992"/>
    </source>
</evidence>
<dbReference type="GO" id="GO:0005737">
    <property type="term" value="C:cytoplasm"/>
    <property type="evidence" value="ECO:0007669"/>
    <property type="project" value="TreeGrafter"/>
</dbReference>
<dbReference type="PRINTS" id="PR00411">
    <property type="entry name" value="PNDRDTASEI"/>
</dbReference>
<dbReference type="PATRIC" id="fig|1526658.3.peg.221"/>
<feature type="domain" description="Reductase C-terminal" evidence="6">
    <location>
        <begin position="336"/>
        <end position="419"/>
    </location>
</feature>
<comment type="caution">
    <text evidence="7">The sequence shown here is derived from an EMBL/GenBank/DDBJ whole genome shotgun (WGS) entry which is preliminary data.</text>
</comment>
<accession>A0A0N1F3S1</accession>
<dbReference type="InterPro" id="IPR016156">
    <property type="entry name" value="FAD/NAD-linked_Rdtase_dimer_sf"/>
</dbReference>
<dbReference type="InterPro" id="IPR036188">
    <property type="entry name" value="FAD/NAD-bd_sf"/>
</dbReference>
<evidence type="ECO:0000256" key="4">
    <source>
        <dbReference type="ARBA" id="ARBA00023002"/>
    </source>
</evidence>
<dbReference type="Pfam" id="PF07992">
    <property type="entry name" value="Pyr_redox_2"/>
    <property type="match status" value="1"/>
</dbReference>
<dbReference type="GO" id="GO:0016651">
    <property type="term" value="F:oxidoreductase activity, acting on NAD(P)H"/>
    <property type="evidence" value="ECO:0007669"/>
    <property type="project" value="TreeGrafter"/>
</dbReference>
<dbReference type="InterPro" id="IPR050446">
    <property type="entry name" value="FAD-oxidoreductase/Apoptosis"/>
</dbReference>
<keyword evidence="4" id="KW-0560">Oxidoreductase</keyword>
<reference evidence="7 8" key="1">
    <citation type="submission" date="2015-07" db="EMBL/GenBank/DDBJ databases">
        <title>Whole genome sequencing of Bosea vaviloviae isolated from cave pool.</title>
        <authorList>
            <person name="Tan N.E.H."/>
            <person name="Lee Y.P."/>
            <person name="Gan H.M."/>
            <person name="Barton H."/>
            <person name="Savka M.A."/>
        </authorList>
    </citation>
    <scope>NUCLEOTIDE SEQUENCE [LARGE SCALE GENOMIC DNA]</scope>
    <source>
        <strain evidence="7 8">SD260</strain>
    </source>
</reference>
<organism evidence="7 8">
    <name type="scientific">Bosea vaviloviae</name>
    <dbReference type="NCBI Taxonomy" id="1526658"/>
    <lineage>
        <taxon>Bacteria</taxon>
        <taxon>Pseudomonadati</taxon>
        <taxon>Pseudomonadota</taxon>
        <taxon>Alphaproteobacteria</taxon>
        <taxon>Hyphomicrobiales</taxon>
        <taxon>Boseaceae</taxon>
        <taxon>Bosea</taxon>
    </lineage>
</organism>
<feature type="domain" description="FAD/NAD(P)-binding" evidence="5">
    <location>
        <begin position="18"/>
        <end position="317"/>
    </location>
</feature>
<protein>
    <recommendedName>
        <fullName evidence="9">Pyridine nucleotide-disulfide oxidoreductase</fullName>
    </recommendedName>
</protein>